<dbReference type="Gene3D" id="2.30.30.350">
    <property type="entry name" value="mobile metagenome of vibrio cholerae. Integron cassette protein vch_cass4"/>
    <property type="match status" value="1"/>
</dbReference>
<proteinExistence type="predicted"/>
<dbReference type="EMBL" id="AEDY01000026">
    <property type="protein sequence ID" value="EFO54856.1"/>
    <property type="molecule type" value="Genomic_DNA"/>
</dbReference>
<gene>
    <name evidence="1" type="ORF">SIN_0488</name>
</gene>
<sequence length="80" mass="9585">MKMEIGKTYLVKKDIFGLKKDELWTLVDKGYQAYFGEHNFVFVNDEKVKVFAVLQDSSEEDMQIYHHLDDYFEEVAHENF</sequence>
<comment type="caution">
    <text evidence="1">The sequence shown here is derived from an EMBL/GenBank/DDBJ whole genome shotgun (WGS) entry which is preliminary data.</text>
</comment>
<name>A0ABN0B6P0_9STRE</name>
<reference evidence="1" key="1">
    <citation type="submission" date="2010-09" db="EMBL/GenBank/DDBJ databases">
        <authorList>
            <person name="Daugherty S.C."/>
            <person name="Kilian M."/>
            <person name="Tettelin H."/>
        </authorList>
    </citation>
    <scope>NUCLEOTIDE SEQUENCE [LARGE SCALE GENOMIC DNA]</scope>
    <source>
        <strain evidence="1">SK1302</strain>
    </source>
</reference>
<protein>
    <recommendedName>
        <fullName evidence="2">Phosphohydrolase</fullName>
    </recommendedName>
</protein>
<organism evidence="1">
    <name type="scientific">Streptococcus infantis SK1302</name>
    <dbReference type="NCBI Taxonomy" id="871237"/>
    <lineage>
        <taxon>Bacteria</taxon>
        <taxon>Bacillati</taxon>
        <taxon>Bacillota</taxon>
        <taxon>Bacilli</taxon>
        <taxon>Lactobacillales</taxon>
        <taxon>Streptococcaceae</taxon>
        <taxon>Streptococcus</taxon>
    </lineage>
</organism>
<accession>A0ABN0B6P0</accession>
<evidence type="ECO:0000313" key="1">
    <source>
        <dbReference type="EMBL" id="EFO54856.1"/>
    </source>
</evidence>
<evidence type="ECO:0008006" key="2">
    <source>
        <dbReference type="Google" id="ProtNLM"/>
    </source>
</evidence>